<name>A0AA96V0Q8_9EURY</name>
<evidence type="ECO:0000313" key="1">
    <source>
        <dbReference type="EMBL" id="WNY24252.1"/>
    </source>
</evidence>
<reference evidence="1 2" key="1">
    <citation type="submission" date="2023-07" db="EMBL/GenBank/DDBJ databases">
        <title>Closed genoem sequence of Methanomicrococcus sp. Hf6.</title>
        <authorList>
            <person name="Poehlein A."/>
            <person name="Protasov E."/>
            <person name="Platt K."/>
            <person name="Reeh H."/>
            <person name="Daniel R."/>
            <person name="Brune A."/>
        </authorList>
    </citation>
    <scope>NUCLEOTIDE SEQUENCE [LARGE SCALE GENOMIC DNA]</scope>
    <source>
        <strain evidence="1 2">Hf6</strain>
    </source>
</reference>
<dbReference type="Proteomes" id="UP001302978">
    <property type="component" value="Chromosome"/>
</dbReference>
<keyword evidence="2" id="KW-1185">Reference proteome</keyword>
<organism evidence="1 2">
    <name type="scientific">Methanimicrococcus hongohii</name>
    <dbReference type="NCBI Taxonomy" id="3028295"/>
    <lineage>
        <taxon>Archaea</taxon>
        <taxon>Methanobacteriati</taxon>
        <taxon>Methanobacteriota</taxon>
        <taxon>Stenosarchaea group</taxon>
        <taxon>Methanomicrobia</taxon>
        <taxon>Methanosarcinales</taxon>
        <taxon>Methanosarcinaceae</taxon>
        <taxon>Methanimicrococcus</taxon>
    </lineage>
</organism>
<dbReference type="AlphaFoldDB" id="A0AA96V0Q8"/>
<proteinExistence type="predicted"/>
<dbReference type="KEGG" id="mehf:MmiHf6_15820"/>
<dbReference type="EMBL" id="CP131059">
    <property type="protein sequence ID" value="WNY24252.1"/>
    <property type="molecule type" value="Genomic_DNA"/>
</dbReference>
<evidence type="ECO:0000313" key="2">
    <source>
        <dbReference type="Proteomes" id="UP001302978"/>
    </source>
</evidence>
<protein>
    <submittedName>
        <fullName evidence="1">Uncharacterized protein</fullName>
    </submittedName>
</protein>
<gene>
    <name evidence="1" type="ORF">MmiHf6_15820</name>
</gene>
<accession>A0AA96V0Q8</accession>
<sequence>MFQLRKSAVLQLFLPLPAPAEPTNLQLSFMVAAAGQVCAAACICSFYGNPFAFANVPLLPAATVAAATCRYSCRCCRQPQQHAAAARAAPFLKK</sequence>